<dbReference type="PANTHER" id="PTHR13252">
    <property type="entry name" value="F-BOX ONLY PROTEIN 28"/>
    <property type="match status" value="1"/>
</dbReference>
<evidence type="ECO:0000313" key="4">
    <source>
        <dbReference type="Proteomes" id="UP000002320"/>
    </source>
</evidence>
<proteinExistence type="predicted"/>
<dbReference type="InterPro" id="IPR036047">
    <property type="entry name" value="F-box-like_dom_sf"/>
</dbReference>
<dbReference type="CDD" id="cd22100">
    <property type="entry name" value="F-box_FBXO28"/>
    <property type="match status" value="1"/>
</dbReference>
<dbReference type="VEuPathDB" id="VectorBase:CQUJHB003532"/>
<dbReference type="STRING" id="7176.B0XGX5"/>
<dbReference type="VEuPathDB" id="VectorBase:CPIJ018436"/>
<dbReference type="FunCoup" id="B0XGX5">
    <property type="interactions" value="29"/>
</dbReference>
<dbReference type="GO" id="GO:0000209">
    <property type="term" value="P:protein polyubiquitination"/>
    <property type="evidence" value="ECO:0007669"/>
    <property type="project" value="TreeGrafter"/>
</dbReference>
<dbReference type="InParanoid" id="B0XGX5"/>
<dbReference type="PROSITE" id="PS50181">
    <property type="entry name" value="FBOX"/>
    <property type="match status" value="1"/>
</dbReference>
<protein>
    <submittedName>
        <fullName evidence="2 3">F-box only protein 28</fullName>
    </submittedName>
</protein>
<dbReference type="HOGENOM" id="CLU_024146_2_1_1"/>
<evidence type="ECO:0000259" key="1">
    <source>
        <dbReference type="PROSITE" id="PS50181"/>
    </source>
</evidence>
<sequence>MASNEDAPKAMNVLDLPVEILEEIFEYLSYDEIAKKRIICKKVDQVCQSLLNRGFLKMIKRHNANLKAIKMQLPRRESERRNHPLAKHSDILTCIETRISMLSMTYSKYVDKDLCCFIPGKVIDEVFNILKLIEGTSKPLRAHEVLQELRDISSMAIEHFDENIAHRLKRIMGGDRNQMKQLPARDMLLSMEIRDLPRRVDESETKNRELLANLSKAGGGTGSVSVESTPVVVHRNMKPRSATIILKRILNETAADGDADGAGSSKKTKRD</sequence>
<reference evidence="2" key="1">
    <citation type="submission" date="2007-03" db="EMBL/GenBank/DDBJ databases">
        <title>Annotation of Culex pipiens quinquefasciatus.</title>
        <authorList>
            <consortium name="The Broad Institute Genome Sequencing Platform"/>
            <person name="Atkinson P.W."/>
            <person name="Hemingway J."/>
            <person name="Christensen B.M."/>
            <person name="Higgs S."/>
            <person name="Kodira C."/>
            <person name="Hannick L."/>
            <person name="Megy K."/>
            <person name="O'Leary S."/>
            <person name="Pearson M."/>
            <person name="Haas B.J."/>
            <person name="Mauceli E."/>
            <person name="Wortman J.R."/>
            <person name="Lee N.H."/>
            <person name="Guigo R."/>
            <person name="Stanke M."/>
            <person name="Alvarado L."/>
            <person name="Amedeo P."/>
            <person name="Antoine C.H."/>
            <person name="Arensburger P."/>
            <person name="Bidwell S.L."/>
            <person name="Crawford M."/>
            <person name="Camaro F."/>
            <person name="Devon K."/>
            <person name="Engels R."/>
            <person name="Hammond M."/>
            <person name="Howarth C."/>
            <person name="Koehrsen M."/>
            <person name="Lawson D."/>
            <person name="Montgomery P."/>
            <person name="Nene V."/>
            <person name="Nusbaum C."/>
            <person name="Puiu D."/>
            <person name="Romero-Severson J."/>
            <person name="Severson D.W."/>
            <person name="Shumway M."/>
            <person name="Sisk P."/>
            <person name="Stolte C."/>
            <person name="Zeng Q."/>
            <person name="Eisenstadt E."/>
            <person name="Fraser-Liggett C."/>
            <person name="Strausberg R."/>
            <person name="Galagan J."/>
            <person name="Birren B."/>
            <person name="Collins F.H."/>
        </authorList>
    </citation>
    <scope>NUCLEOTIDE SEQUENCE [LARGE SCALE GENOMIC DNA]</scope>
    <source>
        <strain evidence="2">JHB</strain>
    </source>
</reference>
<dbReference type="Proteomes" id="UP000002320">
    <property type="component" value="Unassembled WGS sequence"/>
</dbReference>
<dbReference type="EnsemblMetazoa" id="CPIJ018436-RA">
    <property type="protein sequence ID" value="CPIJ018436-PA"/>
    <property type="gene ID" value="CPIJ018436"/>
</dbReference>
<dbReference type="InterPro" id="IPR039719">
    <property type="entry name" value="FBXO28"/>
</dbReference>
<evidence type="ECO:0000313" key="2">
    <source>
        <dbReference type="EMBL" id="EDS27894.1"/>
    </source>
</evidence>
<feature type="domain" description="F-box" evidence="1">
    <location>
        <begin position="10"/>
        <end position="58"/>
    </location>
</feature>
<dbReference type="OrthoDB" id="5860767at2759"/>
<evidence type="ECO:0000313" key="3">
    <source>
        <dbReference type="EnsemblMetazoa" id="CPIJ018436-PA"/>
    </source>
</evidence>
<dbReference type="KEGG" id="cqu:CpipJ_CPIJ018436"/>
<dbReference type="eggNOG" id="ENOG502QT70">
    <property type="taxonomic scope" value="Eukaryota"/>
</dbReference>
<dbReference type="EMBL" id="DS233074">
    <property type="protein sequence ID" value="EDS27894.1"/>
    <property type="molecule type" value="Genomic_DNA"/>
</dbReference>
<name>B0XGX5_CULQU</name>
<accession>B0XGX5</accession>
<keyword evidence="4" id="KW-1185">Reference proteome</keyword>
<gene>
    <name evidence="3" type="primary">6052665</name>
    <name evidence="2" type="ORF">CpipJ_CPIJ018436</name>
</gene>
<dbReference type="PANTHER" id="PTHR13252:SF9">
    <property type="entry name" value="F-BOX ONLY PROTEIN 28"/>
    <property type="match status" value="1"/>
</dbReference>
<dbReference type="AlphaFoldDB" id="B0XGX5"/>
<organism>
    <name type="scientific">Culex quinquefasciatus</name>
    <name type="common">Southern house mosquito</name>
    <name type="synonym">Culex pungens</name>
    <dbReference type="NCBI Taxonomy" id="7176"/>
    <lineage>
        <taxon>Eukaryota</taxon>
        <taxon>Metazoa</taxon>
        <taxon>Ecdysozoa</taxon>
        <taxon>Arthropoda</taxon>
        <taxon>Hexapoda</taxon>
        <taxon>Insecta</taxon>
        <taxon>Pterygota</taxon>
        <taxon>Neoptera</taxon>
        <taxon>Endopterygota</taxon>
        <taxon>Diptera</taxon>
        <taxon>Nematocera</taxon>
        <taxon>Culicoidea</taxon>
        <taxon>Culicidae</taxon>
        <taxon>Culicinae</taxon>
        <taxon>Culicini</taxon>
        <taxon>Culex</taxon>
        <taxon>Culex</taxon>
    </lineage>
</organism>
<reference evidence="3" key="2">
    <citation type="submission" date="2021-02" db="UniProtKB">
        <authorList>
            <consortium name="EnsemblMetazoa"/>
        </authorList>
    </citation>
    <scope>IDENTIFICATION</scope>
    <source>
        <strain evidence="3">JHB</strain>
    </source>
</reference>
<dbReference type="InterPro" id="IPR001810">
    <property type="entry name" value="F-box_dom"/>
</dbReference>
<dbReference type="SUPFAM" id="SSF81383">
    <property type="entry name" value="F-box domain"/>
    <property type="match status" value="1"/>
</dbReference>